<dbReference type="Pfam" id="PF00581">
    <property type="entry name" value="Rhodanese"/>
    <property type="match status" value="1"/>
</dbReference>
<dbReference type="InterPro" id="IPR036873">
    <property type="entry name" value="Rhodanese-like_dom_sf"/>
</dbReference>
<dbReference type="RefSeq" id="XP_001734893.1">
    <property type="nucleotide sequence ID" value="XM_001734841.1"/>
</dbReference>
<dbReference type="SMART" id="SM00450">
    <property type="entry name" value="RHOD"/>
    <property type="match status" value="1"/>
</dbReference>
<evidence type="ECO:0000259" key="7">
    <source>
        <dbReference type="PROSITE" id="PS50206"/>
    </source>
</evidence>
<protein>
    <recommendedName>
        <fullName evidence="2">protein-tyrosine-phosphatase</fullName>
        <ecNumber evidence="2">3.1.3.48</ecNumber>
    </recommendedName>
</protein>
<dbReference type="GO" id="GO:0010971">
    <property type="term" value="P:positive regulation of G2/M transition of mitotic cell cycle"/>
    <property type="evidence" value="ECO:0007669"/>
    <property type="project" value="TreeGrafter"/>
</dbReference>
<dbReference type="InterPro" id="IPR001763">
    <property type="entry name" value="Rhodanese-like_dom"/>
</dbReference>
<dbReference type="SUPFAM" id="SSF52821">
    <property type="entry name" value="Rhodanese/Cell cycle control phosphatase"/>
    <property type="match status" value="1"/>
</dbReference>
<dbReference type="Gene3D" id="3.40.250.10">
    <property type="entry name" value="Rhodanese-like domain"/>
    <property type="match status" value="1"/>
</dbReference>
<comment type="similarity">
    <text evidence="1">Belongs to the MPI phosphatase family.</text>
</comment>
<keyword evidence="9" id="KW-1185">Reference proteome</keyword>
<proteinExistence type="inferred from homology"/>
<evidence type="ECO:0000256" key="4">
    <source>
        <dbReference type="ARBA" id="ARBA00022801"/>
    </source>
</evidence>
<dbReference type="VEuPathDB" id="AmoebaDB:EDI_072480"/>
<gene>
    <name evidence="8" type="ORF">EDI_072480</name>
</gene>
<dbReference type="Proteomes" id="UP000008076">
    <property type="component" value="Unassembled WGS sequence"/>
</dbReference>
<dbReference type="PANTHER" id="PTHR10828">
    <property type="entry name" value="M-PHASE INDUCER PHOSPHATASE DUAL SPECIFICITY PHOSPHATASE CDC25"/>
    <property type="match status" value="1"/>
</dbReference>
<organism evidence="9">
    <name type="scientific">Entamoeba dispar (strain ATCC PRA-260 / SAW760)</name>
    <dbReference type="NCBI Taxonomy" id="370354"/>
    <lineage>
        <taxon>Eukaryota</taxon>
        <taxon>Amoebozoa</taxon>
        <taxon>Evosea</taxon>
        <taxon>Archamoebae</taxon>
        <taxon>Mastigamoebida</taxon>
        <taxon>Entamoebidae</taxon>
        <taxon>Entamoeba</taxon>
    </lineage>
</organism>
<feature type="domain" description="Rhodanese" evidence="7">
    <location>
        <begin position="57"/>
        <end position="160"/>
    </location>
</feature>
<dbReference type="GO" id="GO:0051301">
    <property type="term" value="P:cell division"/>
    <property type="evidence" value="ECO:0007669"/>
    <property type="project" value="UniProtKB-KW"/>
</dbReference>
<evidence type="ECO:0000256" key="3">
    <source>
        <dbReference type="ARBA" id="ARBA00022618"/>
    </source>
</evidence>
<dbReference type="EC" id="3.1.3.48" evidence="2"/>
<dbReference type="GO" id="GO:0005737">
    <property type="term" value="C:cytoplasm"/>
    <property type="evidence" value="ECO:0007669"/>
    <property type="project" value="TreeGrafter"/>
</dbReference>
<keyword evidence="6" id="KW-0131">Cell cycle</keyword>
<dbReference type="EMBL" id="DS548292">
    <property type="protein sequence ID" value="EDR28939.1"/>
    <property type="molecule type" value="Genomic_DNA"/>
</dbReference>
<keyword evidence="4 8" id="KW-0378">Hydrolase</keyword>
<dbReference type="GeneID" id="5879822"/>
<dbReference type="KEGG" id="edi:EDI_072480"/>
<evidence type="ECO:0000313" key="8">
    <source>
        <dbReference type="EMBL" id="EDR28939.1"/>
    </source>
</evidence>
<dbReference type="GO" id="GO:0000086">
    <property type="term" value="P:G2/M transition of mitotic cell cycle"/>
    <property type="evidence" value="ECO:0007669"/>
    <property type="project" value="TreeGrafter"/>
</dbReference>
<keyword evidence="5" id="KW-0904">Protein phosphatase</keyword>
<name>B0E965_ENTDS</name>
<dbReference type="PRINTS" id="PR00716">
    <property type="entry name" value="MPIPHPHTASE"/>
</dbReference>
<dbReference type="GO" id="GO:0004725">
    <property type="term" value="F:protein tyrosine phosphatase activity"/>
    <property type="evidence" value="ECO:0007669"/>
    <property type="project" value="UniProtKB-EC"/>
</dbReference>
<sequence>MLPNTINKKIDTMKKETEKMVESPKNPCLFSRIFSLDFDNPYNLIEPYFLHQLLFSRKSKLYLFDCRYDYEYEGGHIYSAVPCPSKNELESLFFIKRQENVIIVFHCEYSQNRGPNQWLLFRQLDREKNKDQYPLIWYPDIFVLNGGYRYFYQLFPECCGGYIRMEDRPFDTSDKSKPPVKISCCRRLRSQPICECSPILSTRRVKTISNNNNRVCIY</sequence>
<accession>B0E965</accession>
<dbReference type="GO" id="GO:0110032">
    <property type="term" value="P:positive regulation of G2/MI transition of meiotic cell cycle"/>
    <property type="evidence" value="ECO:0007669"/>
    <property type="project" value="TreeGrafter"/>
</dbReference>
<evidence type="ECO:0000256" key="6">
    <source>
        <dbReference type="ARBA" id="ARBA00023306"/>
    </source>
</evidence>
<reference evidence="9" key="1">
    <citation type="submission" date="2007-12" db="EMBL/GenBank/DDBJ databases">
        <title>Annotation of Entamoeba dispar SAW760.</title>
        <authorList>
            <person name="Lorenzi H."/>
            <person name="Inman J."/>
            <person name="Schobel S."/>
            <person name="Amedeo P."/>
            <person name="Caler E."/>
        </authorList>
    </citation>
    <scope>NUCLEOTIDE SEQUENCE [LARGE SCALE GENOMIC DNA]</scope>
    <source>
        <strain evidence="9">ATCC PRA-260 / SAW760</strain>
    </source>
</reference>
<dbReference type="OrthoDB" id="26523at2759"/>
<dbReference type="OMA" id="QLFPECC"/>
<evidence type="ECO:0000313" key="9">
    <source>
        <dbReference type="Proteomes" id="UP000008076"/>
    </source>
</evidence>
<evidence type="ECO:0000256" key="5">
    <source>
        <dbReference type="ARBA" id="ARBA00022912"/>
    </source>
</evidence>
<dbReference type="PANTHER" id="PTHR10828:SF17">
    <property type="entry name" value="PROTEIN-TYROSINE-PHOSPHATASE"/>
    <property type="match status" value="1"/>
</dbReference>
<dbReference type="eggNOG" id="KOG3772">
    <property type="taxonomic scope" value="Eukaryota"/>
</dbReference>
<dbReference type="AlphaFoldDB" id="B0E965"/>
<evidence type="ECO:0000256" key="2">
    <source>
        <dbReference type="ARBA" id="ARBA00013064"/>
    </source>
</evidence>
<keyword evidence="3" id="KW-0132">Cell division</keyword>
<dbReference type="GO" id="GO:0005634">
    <property type="term" value="C:nucleus"/>
    <property type="evidence" value="ECO:0007669"/>
    <property type="project" value="TreeGrafter"/>
</dbReference>
<dbReference type="PROSITE" id="PS50206">
    <property type="entry name" value="RHODANESE_3"/>
    <property type="match status" value="1"/>
</dbReference>
<dbReference type="InterPro" id="IPR000751">
    <property type="entry name" value="MPI_Phosphatase"/>
</dbReference>
<evidence type="ECO:0000256" key="1">
    <source>
        <dbReference type="ARBA" id="ARBA00011065"/>
    </source>
</evidence>